<proteinExistence type="predicted"/>
<reference evidence="1" key="2">
    <citation type="submission" date="2025-09" db="UniProtKB">
        <authorList>
            <consortium name="EnsemblPlants"/>
        </authorList>
    </citation>
    <scope>IDENTIFICATION</scope>
</reference>
<organism evidence="1 2">
    <name type="scientific">Avena sativa</name>
    <name type="common">Oat</name>
    <dbReference type="NCBI Taxonomy" id="4498"/>
    <lineage>
        <taxon>Eukaryota</taxon>
        <taxon>Viridiplantae</taxon>
        <taxon>Streptophyta</taxon>
        <taxon>Embryophyta</taxon>
        <taxon>Tracheophyta</taxon>
        <taxon>Spermatophyta</taxon>
        <taxon>Magnoliopsida</taxon>
        <taxon>Liliopsida</taxon>
        <taxon>Poales</taxon>
        <taxon>Poaceae</taxon>
        <taxon>BOP clade</taxon>
        <taxon>Pooideae</taxon>
        <taxon>Poodae</taxon>
        <taxon>Poeae</taxon>
        <taxon>Poeae Chloroplast Group 1 (Aveneae type)</taxon>
        <taxon>Aveninae</taxon>
        <taxon>Avena</taxon>
    </lineage>
</organism>
<sequence length="284" mass="32930">MFEQFGQMLYQGFANRVEEIEKDRLYLAWHTNAARRENWSRVEFEVKVLGNNEEFDCECGMFAHMGMLCGHALKVMDFLDVTEIPRKHVMKRWTRDARNVLPEHPTHYQRDESRNKSVTHRHSTMYILAMELVRLGDTSAEAYEKLVSLFKNNMVEMSPFENARDGLGLEDRVVEEGRKWRETPANEFGDTSWTMNDNGDNLPALCALDKKLKKGKPTSSREKAPYEGKGRRSRFCSICKKPGHKWTTCPERGDLPKQPRKEGRCSRCGVAAHRKSTCMKHVVL</sequence>
<accession>A0ACD6A077</accession>
<protein>
    <submittedName>
        <fullName evidence="1">Uncharacterized protein</fullName>
    </submittedName>
</protein>
<reference evidence="1" key="1">
    <citation type="submission" date="2021-05" db="EMBL/GenBank/DDBJ databases">
        <authorList>
            <person name="Scholz U."/>
            <person name="Mascher M."/>
            <person name="Fiebig A."/>
        </authorList>
    </citation>
    <scope>NUCLEOTIDE SEQUENCE [LARGE SCALE GENOMIC DNA]</scope>
</reference>
<keyword evidence="2" id="KW-1185">Reference proteome</keyword>
<dbReference type="EnsemblPlants" id="AVESA.00010b.r2.7CG0674100.1">
    <property type="protein sequence ID" value="AVESA.00010b.r2.7CG0674100.1.CDS"/>
    <property type="gene ID" value="AVESA.00010b.r2.7CG0674100"/>
</dbReference>
<dbReference type="Proteomes" id="UP001732700">
    <property type="component" value="Chromosome 7C"/>
</dbReference>
<evidence type="ECO:0000313" key="1">
    <source>
        <dbReference type="EnsemblPlants" id="AVESA.00010b.r2.7CG0674100.1.CDS"/>
    </source>
</evidence>
<name>A0ACD6A077_AVESA</name>
<evidence type="ECO:0000313" key="2">
    <source>
        <dbReference type="Proteomes" id="UP001732700"/>
    </source>
</evidence>